<evidence type="ECO:0000313" key="2">
    <source>
        <dbReference type="Proteomes" id="UP001165541"/>
    </source>
</evidence>
<dbReference type="Pfam" id="PF05159">
    <property type="entry name" value="Capsule_synth"/>
    <property type="match status" value="1"/>
</dbReference>
<protein>
    <submittedName>
        <fullName evidence="1">Capsular biosynthesis protein</fullName>
    </submittedName>
</protein>
<proteinExistence type="predicted"/>
<dbReference type="EMBL" id="JAMKFE010000003">
    <property type="protein sequence ID" value="MCM5679019.1"/>
    <property type="molecule type" value="Genomic_DNA"/>
</dbReference>
<name>A0ABT0YKT6_9BURK</name>
<comment type="caution">
    <text evidence="1">The sequence shown here is derived from an EMBL/GenBank/DDBJ whole genome shotgun (WGS) entry which is preliminary data.</text>
</comment>
<dbReference type="SUPFAM" id="SSF53756">
    <property type="entry name" value="UDP-Glycosyltransferase/glycogen phosphorylase"/>
    <property type="match status" value="1"/>
</dbReference>
<keyword evidence="2" id="KW-1185">Reference proteome</keyword>
<reference evidence="1" key="1">
    <citation type="submission" date="2022-05" db="EMBL/GenBank/DDBJ databases">
        <title>Schlegelella sp. nov., isolated from mangrove soil.</title>
        <authorList>
            <person name="Liu Y."/>
            <person name="Ge X."/>
            <person name="Liu W."/>
        </authorList>
    </citation>
    <scope>NUCLEOTIDE SEQUENCE</scope>
    <source>
        <strain evidence="1">S2-27</strain>
    </source>
</reference>
<dbReference type="CDD" id="cd16441">
    <property type="entry name" value="beta_Kdo_transferase_KpsS"/>
    <property type="match status" value="1"/>
</dbReference>
<dbReference type="InterPro" id="IPR007833">
    <property type="entry name" value="Capsule_polysaccharide_synth"/>
</dbReference>
<accession>A0ABT0YKT6</accession>
<sequence>MPHPASLLSLLRHRRPLLLQGPMGPFFARLADYLEAHGQQVYKINFNGGDGLFFRRPGAVAYTGRAADWPQWLETHLHSHRVDAIVLFGQTRPMHIAARKVAAQLGLPVYVFEEGYLRPDYVTLELGGVNGDSAVPKEPSFYRSLPTRPLPPAMPTRQSFLSMMAYAMVYGLAANAMRWRYPFQKHHRSLNPLTESFKWARGGWRKLAHAWAERHVLAQLTSPERSRQWFLLPLQVHNDSQILHHSPYPSVEVMIDEVMESFACHADSRDWLVIKHHPMDRAYRDYAAFIDERARAHGVSKRVLYVHDLHLPTLLKHARGVVTVNSTTGLQALFHGTPVLTLGDCFYAIPGLVSQKPLKGFWRSPSGVDAALFQRFRHYLVRHTQLNASFYADTPALRVPALHAVGEGGVLDDVASLVSQPGLMMDAVEARQALSPVQAQVLGGTLPAAPSGETWSQTQPMRMP</sequence>
<gene>
    <name evidence="1" type="ORF">M8A51_05675</name>
</gene>
<dbReference type="Proteomes" id="UP001165541">
    <property type="component" value="Unassembled WGS sequence"/>
</dbReference>
<organism evidence="1 2">
    <name type="scientific">Caldimonas mangrovi</name>
    <dbReference type="NCBI Taxonomy" id="2944811"/>
    <lineage>
        <taxon>Bacteria</taxon>
        <taxon>Pseudomonadati</taxon>
        <taxon>Pseudomonadota</taxon>
        <taxon>Betaproteobacteria</taxon>
        <taxon>Burkholderiales</taxon>
        <taxon>Sphaerotilaceae</taxon>
        <taxon>Caldimonas</taxon>
    </lineage>
</organism>
<dbReference type="RefSeq" id="WP_251777209.1">
    <property type="nucleotide sequence ID" value="NZ_JAMKFE010000003.1"/>
</dbReference>
<evidence type="ECO:0000313" key="1">
    <source>
        <dbReference type="EMBL" id="MCM5679019.1"/>
    </source>
</evidence>